<name>A0A1G2NEP0_9BACT</name>
<feature type="compositionally biased region" description="Basic and acidic residues" evidence="1">
    <location>
        <begin position="27"/>
        <end position="37"/>
    </location>
</feature>
<evidence type="ECO:0000313" key="3">
    <source>
        <dbReference type="Proteomes" id="UP000177797"/>
    </source>
</evidence>
<evidence type="ECO:0000313" key="2">
    <source>
        <dbReference type="EMBL" id="OHA34547.1"/>
    </source>
</evidence>
<comment type="caution">
    <text evidence="2">The sequence shown here is derived from an EMBL/GenBank/DDBJ whole genome shotgun (WGS) entry which is preliminary data.</text>
</comment>
<gene>
    <name evidence="2" type="ORF">A2938_03270</name>
</gene>
<evidence type="ECO:0000256" key="1">
    <source>
        <dbReference type="SAM" id="MobiDB-lite"/>
    </source>
</evidence>
<feature type="region of interest" description="Disordered" evidence="1">
    <location>
        <begin position="27"/>
        <end position="47"/>
    </location>
</feature>
<sequence length="64" mass="7417">MTKSANKKPRDCARFLGIRFREFPNQRTEKTTDDCGTKRGRFVPPTLPHTRASVSIAFRRGDRH</sequence>
<accession>A0A1G2NEP0</accession>
<dbReference type="AlphaFoldDB" id="A0A1G2NEP0"/>
<organism evidence="2 3">
    <name type="scientific">Candidatus Taylorbacteria bacterium RIFCSPLOWO2_01_FULL_48_100</name>
    <dbReference type="NCBI Taxonomy" id="1802322"/>
    <lineage>
        <taxon>Bacteria</taxon>
        <taxon>Candidatus Tayloriibacteriota</taxon>
    </lineage>
</organism>
<dbReference type="EMBL" id="MHSA01000011">
    <property type="protein sequence ID" value="OHA34547.1"/>
    <property type="molecule type" value="Genomic_DNA"/>
</dbReference>
<protein>
    <submittedName>
        <fullName evidence="2">Uncharacterized protein</fullName>
    </submittedName>
</protein>
<reference evidence="2 3" key="1">
    <citation type="journal article" date="2016" name="Nat. Commun.">
        <title>Thousands of microbial genomes shed light on interconnected biogeochemical processes in an aquifer system.</title>
        <authorList>
            <person name="Anantharaman K."/>
            <person name="Brown C.T."/>
            <person name="Hug L.A."/>
            <person name="Sharon I."/>
            <person name="Castelle C.J."/>
            <person name="Probst A.J."/>
            <person name="Thomas B.C."/>
            <person name="Singh A."/>
            <person name="Wilkins M.J."/>
            <person name="Karaoz U."/>
            <person name="Brodie E.L."/>
            <person name="Williams K.H."/>
            <person name="Hubbard S.S."/>
            <person name="Banfield J.F."/>
        </authorList>
    </citation>
    <scope>NUCLEOTIDE SEQUENCE [LARGE SCALE GENOMIC DNA]</scope>
</reference>
<proteinExistence type="predicted"/>
<dbReference type="Proteomes" id="UP000177797">
    <property type="component" value="Unassembled WGS sequence"/>
</dbReference>